<accession>A0A928VVD1</accession>
<feature type="domain" description="AB hydrolase-1" evidence="1">
    <location>
        <begin position="56"/>
        <end position="309"/>
    </location>
</feature>
<dbReference type="Proteomes" id="UP000625316">
    <property type="component" value="Unassembled WGS sequence"/>
</dbReference>
<dbReference type="Gene3D" id="3.40.50.1820">
    <property type="entry name" value="alpha/beta hydrolase"/>
    <property type="match status" value="1"/>
</dbReference>
<comment type="caution">
    <text evidence="2">The sequence shown here is derived from an EMBL/GenBank/DDBJ whole genome shotgun (WGS) entry which is preliminary data.</text>
</comment>
<dbReference type="PANTHER" id="PTHR47914">
    <property type="entry name" value="ALPHA/BETA-HYDROLASES SUPERFAMILY PROTEIN"/>
    <property type="match status" value="1"/>
</dbReference>
<dbReference type="Pfam" id="PF12697">
    <property type="entry name" value="Abhydrolase_6"/>
    <property type="match status" value="1"/>
</dbReference>
<organism evidence="2 3">
    <name type="scientific">Romeriopsis navalis LEGE 11480</name>
    <dbReference type="NCBI Taxonomy" id="2777977"/>
    <lineage>
        <taxon>Bacteria</taxon>
        <taxon>Bacillati</taxon>
        <taxon>Cyanobacteriota</taxon>
        <taxon>Cyanophyceae</taxon>
        <taxon>Leptolyngbyales</taxon>
        <taxon>Leptolyngbyaceae</taxon>
        <taxon>Romeriopsis</taxon>
        <taxon>Romeriopsis navalis</taxon>
    </lineage>
</organism>
<keyword evidence="3" id="KW-1185">Reference proteome</keyword>
<evidence type="ECO:0000259" key="1">
    <source>
        <dbReference type="Pfam" id="PF12697"/>
    </source>
</evidence>
<reference evidence="2" key="1">
    <citation type="submission" date="2020-10" db="EMBL/GenBank/DDBJ databases">
        <authorList>
            <person name="Castelo-Branco R."/>
            <person name="Eusebio N."/>
            <person name="Adriana R."/>
            <person name="Vieira A."/>
            <person name="Brugerolle De Fraissinette N."/>
            <person name="Rezende De Castro R."/>
            <person name="Schneider M.P."/>
            <person name="Vasconcelos V."/>
            <person name="Leao P.N."/>
        </authorList>
    </citation>
    <scope>NUCLEOTIDE SEQUENCE</scope>
    <source>
        <strain evidence="2">LEGE 11480</strain>
    </source>
</reference>
<proteinExistence type="predicted"/>
<dbReference type="PANTHER" id="PTHR47914:SF1">
    <property type="entry name" value="ALPHA_BETA-HYDROLASES SUPERFAMILY PROTEIN"/>
    <property type="match status" value="1"/>
</dbReference>
<dbReference type="GO" id="GO:0016787">
    <property type="term" value="F:hydrolase activity"/>
    <property type="evidence" value="ECO:0007669"/>
    <property type="project" value="UniProtKB-KW"/>
</dbReference>
<evidence type="ECO:0000313" key="3">
    <source>
        <dbReference type="Proteomes" id="UP000625316"/>
    </source>
</evidence>
<dbReference type="RefSeq" id="WP_264327726.1">
    <property type="nucleotide sequence ID" value="NZ_JADEXQ010000134.1"/>
</dbReference>
<dbReference type="EMBL" id="JADEXQ010000134">
    <property type="protein sequence ID" value="MBE9032909.1"/>
    <property type="molecule type" value="Genomic_DNA"/>
</dbReference>
<keyword evidence="2" id="KW-0378">Hydrolase</keyword>
<dbReference type="AlphaFoldDB" id="A0A928VVD1"/>
<evidence type="ECO:0000313" key="2">
    <source>
        <dbReference type="EMBL" id="MBE9032909.1"/>
    </source>
</evidence>
<dbReference type="InterPro" id="IPR000073">
    <property type="entry name" value="AB_hydrolase_1"/>
</dbReference>
<dbReference type="SUPFAM" id="SSF53474">
    <property type="entry name" value="alpha/beta-Hydrolases"/>
    <property type="match status" value="1"/>
</dbReference>
<name>A0A928VVD1_9CYAN</name>
<gene>
    <name evidence="2" type="ORF">IQ266_24545</name>
</gene>
<protein>
    <submittedName>
        <fullName evidence="2">Alpha/beta hydrolase</fullName>
    </submittedName>
</protein>
<sequence>MKDQPIVTPDLPVAVEAKSPEGPAAAFGGAVKTYHWNSQGTTMRVVYEVIGQGQPVLLLPAFSSVCSRTEMGGLAQELAASYQVYVLDWIGFGDSDRPKLDYVPKVYRALLRTFVNEVVGEPPIVVAAGHTAGYVMQLAQETPQPWKWIVLVAPTWRGPLPTMMGEQKRNVFKWLQKLVDTPVIGQFLYWLNTTQGFLRWMYGRHVFANSENIVPELVQMKQELTRRKNGRFPAVAFVTGALDPLRSRDDWMSLFQPIPVPVLMVIGEHMPPKSRQEAEVVAHFGGGVQVVRMPGSLGLHEEYPEMLAERILVSLDKFFGR</sequence>
<dbReference type="InterPro" id="IPR029058">
    <property type="entry name" value="AB_hydrolase_fold"/>
</dbReference>